<evidence type="ECO:0000256" key="8">
    <source>
        <dbReference type="RuleBase" id="RU003956"/>
    </source>
</evidence>
<dbReference type="GO" id="GO:0008270">
    <property type="term" value="F:zinc ion binding"/>
    <property type="evidence" value="ECO:0007669"/>
    <property type="project" value="UniProtKB-UniRule"/>
</dbReference>
<proteinExistence type="inferred from homology"/>
<comment type="catalytic activity">
    <reaction evidence="6 8">
        <text>hydrogencarbonate + H(+) = CO2 + H2O</text>
        <dbReference type="Rhea" id="RHEA:10748"/>
        <dbReference type="ChEBI" id="CHEBI:15377"/>
        <dbReference type="ChEBI" id="CHEBI:15378"/>
        <dbReference type="ChEBI" id="CHEBI:16526"/>
        <dbReference type="ChEBI" id="CHEBI:17544"/>
        <dbReference type="EC" id="4.2.1.1"/>
    </reaction>
</comment>
<comment type="similarity">
    <text evidence="1 8">Belongs to the beta-class carbonic anhydrase family.</text>
</comment>
<comment type="cofactor">
    <cofactor evidence="7">
        <name>Zn(2+)</name>
        <dbReference type="ChEBI" id="CHEBI:29105"/>
    </cofactor>
    <text evidence="7">Binds 1 zinc ion per subunit.</text>
</comment>
<dbReference type="EC" id="4.2.1.1" evidence="2 8"/>
<organism evidence="10 11">
    <name type="scientific">Vanrija pseudolonga</name>
    <dbReference type="NCBI Taxonomy" id="143232"/>
    <lineage>
        <taxon>Eukaryota</taxon>
        <taxon>Fungi</taxon>
        <taxon>Dikarya</taxon>
        <taxon>Basidiomycota</taxon>
        <taxon>Agaricomycotina</taxon>
        <taxon>Tremellomycetes</taxon>
        <taxon>Trichosporonales</taxon>
        <taxon>Trichosporonaceae</taxon>
        <taxon>Vanrija</taxon>
    </lineage>
</organism>
<dbReference type="GO" id="GO:0034599">
    <property type="term" value="P:cellular response to oxidative stress"/>
    <property type="evidence" value="ECO:0007669"/>
    <property type="project" value="TreeGrafter"/>
</dbReference>
<protein>
    <recommendedName>
        <fullName evidence="2 8">Carbonic anhydrase</fullName>
        <ecNumber evidence="2 8">4.2.1.1</ecNumber>
    </recommendedName>
    <alternativeName>
        <fullName evidence="8">Carbonate dehydratase</fullName>
    </alternativeName>
</protein>
<dbReference type="InterPro" id="IPR001765">
    <property type="entry name" value="Carbonic_anhydrase"/>
</dbReference>
<keyword evidence="4 7" id="KW-0862">Zinc</keyword>
<accession>A0AAF0YCU4</accession>
<name>A0AAF0YCU4_9TREE</name>
<feature type="binding site" evidence="7">
    <location>
        <position position="88"/>
    </location>
    <ligand>
        <name>Zn(2+)</name>
        <dbReference type="ChEBI" id="CHEBI:29105"/>
    </ligand>
</feature>
<dbReference type="Proteomes" id="UP000827549">
    <property type="component" value="Chromosome 4"/>
</dbReference>
<evidence type="ECO:0000256" key="4">
    <source>
        <dbReference type="ARBA" id="ARBA00022833"/>
    </source>
</evidence>
<reference evidence="10" key="1">
    <citation type="submission" date="2023-10" db="EMBL/GenBank/DDBJ databases">
        <authorList>
            <person name="Noh H."/>
        </authorList>
    </citation>
    <scope>NUCLEOTIDE SEQUENCE</scope>
    <source>
        <strain evidence="10">DUCC4014</strain>
    </source>
</reference>
<dbReference type="GO" id="GO:0004089">
    <property type="term" value="F:carbonate dehydratase activity"/>
    <property type="evidence" value="ECO:0007669"/>
    <property type="project" value="UniProtKB-UniRule"/>
</dbReference>
<evidence type="ECO:0000256" key="7">
    <source>
        <dbReference type="PIRSR" id="PIRSR601765-1"/>
    </source>
</evidence>
<dbReference type="Gene3D" id="3.40.1050.10">
    <property type="entry name" value="Carbonic anhydrase"/>
    <property type="match status" value="1"/>
</dbReference>
<feature type="chain" id="PRO_5042128470" description="Carbonic anhydrase" evidence="9">
    <location>
        <begin position="18"/>
        <end position="254"/>
    </location>
</feature>
<evidence type="ECO:0000256" key="1">
    <source>
        <dbReference type="ARBA" id="ARBA00006217"/>
    </source>
</evidence>
<feature type="binding site" evidence="7">
    <location>
        <position position="145"/>
    </location>
    <ligand>
        <name>Zn(2+)</name>
        <dbReference type="ChEBI" id="CHEBI:29105"/>
    </ligand>
</feature>
<dbReference type="RefSeq" id="XP_062628463.1">
    <property type="nucleotide sequence ID" value="XM_062772479.1"/>
</dbReference>
<dbReference type="PANTHER" id="PTHR11002:SF76">
    <property type="entry name" value="CARBONIC ANHYDRASE"/>
    <property type="match status" value="1"/>
</dbReference>
<evidence type="ECO:0000256" key="3">
    <source>
        <dbReference type="ARBA" id="ARBA00022723"/>
    </source>
</evidence>
<dbReference type="AlphaFoldDB" id="A0AAF0YCU4"/>
<evidence type="ECO:0000256" key="9">
    <source>
        <dbReference type="SAM" id="SignalP"/>
    </source>
</evidence>
<dbReference type="InterPro" id="IPR036874">
    <property type="entry name" value="Carbonic_anhydrase_sf"/>
</dbReference>
<keyword evidence="9" id="KW-0732">Signal</keyword>
<sequence length="254" mass="26759">MKFSLLALATLAITALANNSGGGGSGGGAPSSGGYCPDCKIQGVNNVTTKFLKGNCKWAHKTDKKDPNFLINLSKGQNPPLLWIGCSDSRVPETVITNSRPGDIFVHRNIANMVPLTDDNSLAVLDYAVLHVGVSDVVVVGHTKCGGATAAYNAVHPPATPAEPVTDDPSVESHLTSWLAPLIALTKALPGNATIEDVVEHNVAAQVDNVVQSPIVQNAWKQGKDVRVHGWVYDLETGLLHDLGLTRTKADCTD</sequence>
<feature type="binding site" evidence="7">
    <location>
        <position position="86"/>
    </location>
    <ligand>
        <name>Zn(2+)</name>
        <dbReference type="ChEBI" id="CHEBI:29105"/>
    </ligand>
</feature>
<keyword evidence="3 7" id="KW-0479">Metal-binding</keyword>
<feature type="binding site" evidence="7">
    <location>
        <position position="142"/>
    </location>
    <ligand>
        <name>Zn(2+)</name>
        <dbReference type="ChEBI" id="CHEBI:29105"/>
    </ligand>
</feature>
<evidence type="ECO:0000313" key="11">
    <source>
        <dbReference type="Proteomes" id="UP000827549"/>
    </source>
</evidence>
<gene>
    <name evidence="10" type="primary">can_2</name>
    <name evidence="10" type="ORF">LOC62_04G005919</name>
</gene>
<keyword evidence="11" id="KW-1185">Reference proteome</keyword>
<keyword evidence="5 8" id="KW-0456">Lyase</keyword>
<dbReference type="SMART" id="SM00947">
    <property type="entry name" value="Pro_CA"/>
    <property type="match status" value="1"/>
</dbReference>
<dbReference type="GO" id="GO:0071244">
    <property type="term" value="P:cellular response to carbon dioxide"/>
    <property type="evidence" value="ECO:0007669"/>
    <property type="project" value="TreeGrafter"/>
</dbReference>
<dbReference type="Pfam" id="PF00484">
    <property type="entry name" value="Pro_CA"/>
    <property type="match status" value="1"/>
</dbReference>
<dbReference type="EMBL" id="CP086717">
    <property type="protein sequence ID" value="WOO82431.1"/>
    <property type="molecule type" value="Genomic_DNA"/>
</dbReference>
<dbReference type="SUPFAM" id="SSF53056">
    <property type="entry name" value="beta-carbonic anhydrase, cab"/>
    <property type="match status" value="1"/>
</dbReference>
<evidence type="ECO:0000256" key="6">
    <source>
        <dbReference type="ARBA" id="ARBA00048348"/>
    </source>
</evidence>
<feature type="signal peptide" evidence="9">
    <location>
        <begin position="1"/>
        <end position="17"/>
    </location>
</feature>
<evidence type="ECO:0000313" key="10">
    <source>
        <dbReference type="EMBL" id="WOO82431.1"/>
    </source>
</evidence>
<dbReference type="PANTHER" id="PTHR11002">
    <property type="entry name" value="CARBONIC ANHYDRASE"/>
    <property type="match status" value="1"/>
</dbReference>
<comment type="function">
    <text evidence="8">Reversible hydration of carbon dioxide.</text>
</comment>
<evidence type="ECO:0000256" key="5">
    <source>
        <dbReference type="ARBA" id="ARBA00023239"/>
    </source>
</evidence>
<dbReference type="GeneID" id="87809146"/>
<evidence type="ECO:0000256" key="2">
    <source>
        <dbReference type="ARBA" id="ARBA00012925"/>
    </source>
</evidence>